<keyword evidence="3" id="KW-1185">Reference proteome</keyword>
<accession>A0ABQ5HTF2</accession>
<sequence length="297" mass="34142">MTTPNNNNNSQMHNDIMAAGSKDRPPMLATGRYAQWQSRFMRYVDTKPNMKELKKCIFNDPYVMTKVLVSAKPATKADPPIPEHTIPETYENTLHEHRAYIDAEAEVIHMILSGIGDEIYSTVDACKTAQEMWTAIKRLQQGESLNKQDVKTNLFWEFGKFTSRDGESIESYYSRFYKMMNEMQTIDKESYHKLFDILKQYHNEVNEIRAKKIARNANPLALVVAAQQYPNGNYYHAPKPHKHQTTSSRHTSSTSSYAPTRNKGKEVAKPRTPPSLSVSEEDSDLEQAQQDKDMQRV</sequence>
<dbReference type="Proteomes" id="UP001151760">
    <property type="component" value="Unassembled WGS sequence"/>
</dbReference>
<feature type="region of interest" description="Disordered" evidence="1">
    <location>
        <begin position="233"/>
        <end position="297"/>
    </location>
</feature>
<comment type="caution">
    <text evidence="2">The sequence shown here is derived from an EMBL/GenBank/DDBJ whole genome shotgun (WGS) entry which is preliminary data.</text>
</comment>
<reference evidence="2" key="2">
    <citation type="submission" date="2022-01" db="EMBL/GenBank/DDBJ databases">
        <authorList>
            <person name="Yamashiro T."/>
            <person name="Shiraishi A."/>
            <person name="Satake H."/>
            <person name="Nakayama K."/>
        </authorList>
    </citation>
    <scope>NUCLEOTIDE SEQUENCE</scope>
</reference>
<feature type="compositionally biased region" description="Low complexity" evidence="1">
    <location>
        <begin position="245"/>
        <end position="256"/>
    </location>
</feature>
<evidence type="ECO:0008006" key="4">
    <source>
        <dbReference type="Google" id="ProtNLM"/>
    </source>
</evidence>
<proteinExistence type="predicted"/>
<evidence type="ECO:0000313" key="3">
    <source>
        <dbReference type="Proteomes" id="UP001151760"/>
    </source>
</evidence>
<reference evidence="2" key="1">
    <citation type="journal article" date="2022" name="Int. J. Mol. Sci.">
        <title>Draft Genome of Tanacetum Coccineum: Genomic Comparison of Closely Related Tanacetum-Family Plants.</title>
        <authorList>
            <person name="Yamashiro T."/>
            <person name="Shiraishi A."/>
            <person name="Nakayama K."/>
            <person name="Satake H."/>
        </authorList>
    </citation>
    <scope>NUCLEOTIDE SEQUENCE</scope>
</reference>
<name>A0ABQ5HTF2_9ASTR</name>
<feature type="compositionally biased region" description="Polar residues" evidence="1">
    <location>
        <begin position="1"/>
        <end position="13"/>
    </location>
</feature>
<feature type="region of interest" description="Disordered" evidence="1">
    <location>
        <begin position="1"/>
        <end position="24"/>
    </location>
</feature>
<gene>
    <name evidence="2" type="ORF">Tco_1079659</name>
</gene>
<protein>
    <recommendedName>
        <fullName evidence="4">Gag protein</fullName>
    </recommendedName>
</protein>
<evidence type="ECO:0000256" key="1">
    <source>
        <dbReference type="SAM" id="MobiDB-lite"/>
    </source>
</evidence>
<dbReference type="Pfam" id="PF14223">
    <property type="entry name" value="Retrotran_gag_2"/>
    <property type="match status" value="1"/>
</dbReference>
<organism evidence="2 3">
    <name type="scientific">Tanacetum coccineum</name>
    <dbReference type="NCBI Taxonomy" id="301880"/>
    <lineage>
        <taxon>Eukaryota</taxon>
        <taxon>Viridiplantae</taxon>
        <taxon>Streptophyta</taxon>
        <taxon>Embryophyta</taxon>
        <taxon>Tracheophyta</taxon>
        <taxon>Spermatophyta</taxon>
        <taxon>Magnoliopsida</taxon>
        <taxon>eudicotyledons</taxon>
        <taxon>Gunneridae</taxon>
        <taxon>Pentapetalae</taxon>
        <taxon>asterids</taxon>
        <taxon>campanulids</taxon>
        <taxon>Asterales</taxon>
        <taxon>Asteraceae</taxon>
        <taxon>Asteroideae</taxon>
        <taxon>Anthemideae</taxon>
        <taxon>Anthemidinae</taxon>
        <taxon>Tanacetum</taxon>
    </lineage>
</organism>
<dbReference type="EMBL" id="BQNB010019958">
    <property type="protein sequence ID" value="GJT90814.1"/>
    <property type="molecule type" value="Genomic_DNA"/>
</dbReference>
<evidence type="ECO:0000313" key="2">
    <source>
        <dbReference type="EMBL" id="GJT90814.1"/>
    </source>
</evidence>